<dbReference type="SUPFAM" id="SSF52833">
    <property type="entry name" value="Thioredoxin-like"/>
    <property type="match status" value="1"/>
</dbReference>
<dbReference type="EMBL" id="OOIL02000014">
    <property type="protein sequence ID" value="VFQ59340.1"/>
    <property type="molecule type" value="Genomic_DNA"/>
</dbReference>
<evidence type="ECO:0000256" key="1">
    <source>
        <dbReference type="SAM" id="MobiDB-lite"/>
    </source>
</evidence>
<sequence length="356" mass="38389">MGCVSSKIARKKEFKRQSQFGNPNVSSDHVVSLTSSTYGLLRLDHHEDCVKKPPPPSPPPEEDQAAAEVINAWELMEGLDESAEPPSVVVQSRKSPKSRVLLDYRKRSPLKLFNQIGSPKAFKRFGGGKENSPTPGRANSGKTESSPKIVVPKLYRWSERVSGKGSPDAARAPSQAAARSLFDPETPAVSRKSSGEVLKKFQRICPPGGENAVVIYTTTLRGIRKTFEDCNAARSVLRSHQVRMYERDVSMHSGFKEEVRALMGTNEVRVPLVFVKGMLIGGADEISKLEEEGILGNLLEGIPRAAGGGCGGCGGVRFLLCRGCSGSCKVLGEDGKSSVKCGECNENGLILCPICC</sequence>
<feature type="compositionally biased region" description="Polar residues" evidence="1">
    <location>
        <begin position="17"/>
        <end position="28"/>
    </location>
</feature>
<feature type="region of interest" description="Disordered" evidence="1">
    <location>
        <begin position="44"/>
        <end position="65"/>
    </location>
</feature>
<gene>
    <name evidence="3" type="ORF">CCAM_LOCUS1116</name>
</gene>
<feature type="region of interest" description="Disordered" evidence="1">
    <location>
        <begin position="1"/>
        <end position="28"/>
    </location>
</feature>
<accession>A0A484K1N5</accession>
<dbReference type="Gene3D" id="3.40.30.10">
    <property type="entry name" value="Glutaredoxin"/>
    <property type="match status" value="1"/>
</dbReference>
<keyword evidence="4" id="KW-1185">Reference proteome</keyword>
<dbReference type="InterPro" id="IPR036249">
    <property type="entry name" value="Thioredoxin-like_sf"/>
</dbReference>
<dbReference type="PANTHER" id="PTHR45669:SF12">
    <property type="entry name" value="EMB|CAB85507.1"/>
    <property type="match status" value="1"/>
</dbReference>
<dbReference type="InterPro" id="IPR002109">
    <property type="entry name" value="Glutaredoxin"/>
</dbReference>
<dbReference type="Proteomes" id="UP000595140">
    <property type="component" value="Unassembled WGS sequence"/>
</dbReference>
<dbReference type="Pfam" id="PF00462">
    <property type="entry name" value="Glutaredoxin"/>
    <property type="match status" value="1"/>
</dbReference>
<organism evidence="3 4">
    <name type="scientific">Cuscuta campestris</name>
    <dbReference type="NCBI Taxonomy" id="132261"/>
    <lineage>
        <taxon>Eukaryota</taxon>
        <taxon>Viridiplantae</taxon>
        <taxon>Streptophyta</taxon>
        <taxon>Embryophyta</taxon>
        <taxon>Tracheophyta</taxon>
        <taxon>Spermatophyta</taxon>
        <taxon>Magnoliopsida</taxon>
        <taxon>eudicotyledons</taxon>
        <taxon>Gunneridae</taxon>
        <taxon>Pentapetalae</taxon>
        <taxon>asterids</taxon>
        <taxon>lamiids</taxon>
        <taxon>Solanales</taxon>
        <taxon>Convolvulaceae</taxon>
        <taxon>Cuscuteae</taxon>
        <taxon>Cuscuta</taxon>
        <taxon>Cuscuta subgen. Grammica</taxon>
        <taxon>Cuscuta sect. Cleistogrammica</taxon>
    </lineage>
</organism>
<dbReference type="CDD" id="cd03031">
    <property type="entry name" value="GRX_GRX_like"/>
    <property type="match status" value="1"/>
</dbReference>
<evidence type="ECO:0000313" key="3">
    <source>
        <dbReference type="EMBL" id="VFQ59340.1"/>
    </source>
</evidence>
<evidence type="ECO:0000313" key="4">
    <source>
        <dbReference type="Proteomes" id="UP000595140"/>
    </source>
</evidence>
<name>A0A484K1N5_9ASTE</name>
<proteinExistence type="predicted"/>
<dbReference type="PANTHER" id="PTHR45669">
    <property type="entry name" value="GLUTAREDOXIN DOMAIN-CONTAINING CYSTEINE-RICH PROTEIN CG12206-RELATED"/>
    <property type="match status" value="1"/>
</dbReference>
<feature type="region of interest" description="Disordered" evidence="1">
    <location>
        <begin position="121"/>
        <end position="147"/>
    </location>
</feature>
<dbReference type="PROSITE" id="PS51354">
    <property type="entry name" value="GLUTAREDOXIN_2"/>
    <property type="match status" value="1"/>
</dbReference>
<feature type="compositionally biased region" description="Low complexity" evidence="1">
    <location>
        <begin position="166"/>
        <end position="180"/>
    </location>
</feature>
<evidence type="ECO:0000259" key="2">
    <source>
        <dbReference type="Pfam" id="PF00462"/>
    </source>
</evidence>
<dbReference type="AlphaFoldDB" id="A0A484K1N5"/>
<reference evidence="3 4" key="1">
    <citation type="submission" date="2018-04" db="EMBL/GenBank/DDBJ databases">
        <authorList>
            <person name="Vogel A."/>
        </authorList>
    </citation>
    <scope>NUCLEOTIDE SEQUENCE [LARGE SCALE GENOMIC DNA]</scope>
</reference>
<dbReference type="OrthoDB" id="423313at2759"/>
<feature type="domain" description="Glutaredoxin" evidence="2">
    <location>
        <begin position="213"/>
        <end position="280"/>
    </location>
</feature>
<dbReference type="Pfam" id="PF23733">
    <property type="entry name" value="GRXCR1-2_C"/>
    <property type="match status" value="1"/>
</dbReference>
<protein>
    <recommendedName>
        <fullName evidence="2">Glutaredoxin domain-containing protein</fullName>
    </recommendedName>
</protein>
<feature type="region of interest" description="Disordered" evidence="1">
    <location>
        <begin position="161"/>
        <end position="193"/>
    </location>
</feature>